<evidence type="ECO:0000313" key="2">
    <source>
        <dbReference type="EMBL" id="CAF1216311.1"/>
    </source>
</evidence>
<dbReference type="EMBL" id="CAJOBC010009132">
    <property type="protein sequence ID" value="CAF3980071.1"/>
    <property type="molecule type" value="Genomic_DNA"/>
</dbReference>
<sequence>MMGNEPPASNVTSNGLKVPEVQSRSQQKTFKNPNDCPDPISPESVHAFLMLENELNKSENYVIEQLIDNSYQELNLLKILKKDIELRYKILRSERIRSPTTTVTQNKNDKTRQIVTLVRTKQFEELNTIINNDLAVLIDQFIQNQENSIKKYANTLEQQKNILEGYKEWQSSYTKKIFEQQSQTDDKLIQLENVYQYYYQVKLKWDNSLKFTKLAKNQLCTAEAFLEQQLINNNNMKELDKLLSIIECRTDLLLASLNMSNVMEYIQNEFHLILPYWCENDVEIIDQLFKHIIEDSQDKQSFKTIRDIITHLRQRVDVQQQWIQAVIDQCISKEYKRMQDIFVKKKYEYWMDKLELSKKILKDKTGKTYDIHIDFDNKFPRPKISLSVELPSSINIEYSVSDLKITDLRPIPSIEKIFDLEHQNLLRNLLDKNNLNN</sequence>
<dbReference type="Proteomes" id="UP000663829">
    <property type="component" value="Unassembled WGS sequence"/>
</dbReference>
<comment type="caution">
    <text evidence="2">The sequence shown here is derived from an EMBL/GenBank/DDBJ whole genome shotgun (WGS) entry which is preliminary data.</text>
</comment>
<evidence type="ECO:0000256" key="1">
    <source>
        <dbReference type="SAM" id="MobiDB-lite"/>
    </source>
</evidence>
<reference evidence="2" key="1">
    <citation type="submission" date="2021-02" db="EMBL/GenBank/DDBJ databases">
        <authorList>
            <person name="Nowell W R."/>
        </authorList>
    </citation>
    <scope>NUCLEOTIDE SEQUENCE</scope>
</reference>
<evidence type="ECO:0000313" key="4">
    <source>
        <dbReference type="Proteomes" id="UP000663829"/>
    </source>
</evidence>
<feature type="compositionally biased region" description="Polar residues" evidence="1">
    <location>
        <begin position="22"/>
        <end position="32"/>
    </location>
</feature>
<dbReference type="AlphaFoldDB" id="A0A814XIS0"/>
<dbReference type="EMBL" id="CAJNOQ010009132">
    <property type="protein sequence ID" value="CAF1216311.1"/>
    <property type="molecule type" value="Genomic_DNA"/>
</dbReference>
<proteinExistence type="predicted"/>
<dbReference type="Proteomes" id="UP000681722">
    <property type="component" value="Unassembled WGS sequence"/>
</dbReference>
<keyword evidence="4" id="KW-1185">Reference proteome</keyword>
<accession>A0A814XIS0</accession>
<name>A0A814XIS0_9BILA</name>
<organism evidence="2 4">
    <name type="scientific">Didymodactylos carnosus</name>
    <dbReference type="NCBI Taxonomy" id="1234261"/>
    <lineage>
        <taxon>Eukaryota</taxon>
        <taxon>Metazoa</taxon>
        <taxon>Spiralia</taxon>
        <taxon>Gnathifera</taxon>
        <taxon>Rotifera</taxon>
        <taxon>Eurotatoria</taxon>
        <taxon>Bdelloidea</taxon>
        <taxon>Philodinida</taxon>
        <taxon>Philodinidae</taxon>
        <taxon>Didymodactylos</taxon>
    </lineage>
</organism>
<protein>
    <submittedName>
        <fullName evidence="2">Uncharacterized protein</fullName>
    </submittedName>
</protein>
<feature type="region of interest" description="Disordered" evidence="1">
    <location>
        <begin position="1"/>
        <end position="38"/>
    </location>
</feature>
<gene>
    <name evidence="2" type="ORF">GPM918_LOCUS24469</name>
    <name evidence="3" type="ORF">SRO942_LOCUS24466</name>
</gene>
<evidence type="ECO:0000313" key="3">
    <source>
        <dbReference type="EMBL" id="CAF3980071.1"/>
    </source>
</evidence>